<dbReference type="GO" id="GO:0022857">
    <property type="term" value="F:transmembrane transporter activity"/>
    <property type="evidence" value="ECO:0007669"/>
    <property type="project" value="InterPro"/>
</dbReference>
<dbReference type="PANTHER" id="PTHR32347:SF14">
    <property type="entry name" value="EFFLUX SYSTEM COMPONENT YKNX-RELATED"/>
    <property type="match status" value="1"/>
</dbReference>
<dbReference type="OrthoDB" id="505602at2"/>
<comment type="similarity">
    <text evidence="2">Belongs to the membrane fusion protein (MFP) (TC 8.A.1) family.</text>
</comment>
<dbReference type="PANTHER" id="PTHR32347">
    <property type="entry name" value="EFFLUX SYSTEM COMPONENT YKNX-RELATED"/>
    <property type="match status" value="1"/>
</dbReference>
<accession>K9U366</accession>
<evidence type="ECO:0000313" key="9">
    <source>
        <dbReference type="EMBL" id="AFY88679.1"/>
    </source>
</evidence>
<keyword evidence="6" id="KW-0472">Membrane</keyword>
<keyword evidence="6" id="KW-1133">Transmembrane helix</keyword>
<feature type="transmembrane region" description="Helical" evidence="6">
    <location>
        <begin position="52"/>
        <end position="70"/>
    </location>
</feature>
<evidence type="ECO:0000256" key="5">
    <source>
        <dbReference type="SAM" id="MobiDB-lite"/>
    </source>
</evidence>
<dbReference type="InterPro" id="IPR050465">
    <property type="entry name" value="UPF0194_transport"/>
</dbReference>
<dbReference type="EMBL" id="CP003597">
    <property type="protein sequence ID" value="AFY88679.1"/>
    <property type="molecule type" value="Genomic_DNA"/>
</dbReference>
<dbReference type="SUPFAM" id="SSF111369">
    <property type="entry name" value="HlyD-like secretion proteins"/>
    <property type="match status" value="2"/>
</dbReference>
<evidence type="ECO:0000256" key="2">
    <source>
        <dbReference type="ARBA" id="ARBA00009477"/>
    </source>
</evidence>
<dbReference type="GO" id="GO:0016020">
    <property type="term" value="C:membrane"/>
    <property type="evidence" value="ECO:0007669"/>
    <property type="project" value="InterPro"/>
</dbReference>
<keyword evidence="3 4" id="KW-0175">Coiled coil</keyword>
<reference evidence="9 10" key="1">
    <citation type="submission" date="2012-06" db="EMBL/GenBank/DDBJ databases">
        <title>Finished chromosome of genome of Chroococcidiopsis thermalis PCC 7203.</title>
        <authorList>
            <consortium name="US DOE Joint Genome Institute"/>
            <person name="Gugger M."/>
            <person name="Coursin T."/>
            <person name="Rippka R."/>
            <person name="Tandeau De Marsac N."/>
            <person name="Huntemann M."/>
            <person name="Wei C.-L."/>
            <person name="Han J."/>
            <person name="Detter J.C."/>
            <person name="Han C."/>
            <person name="Tapia R."/>
            <person name="Davenport K."/>
            <person name="Daligault H."/>
            <person name="Erkkila T."/>
            <person name="Gu W."/>
            <person name="Munk A.C.C."/>
            <person name="Teshima H."/>
            <person name="Xu Y."/>
            <person name="Chain P."/>
            <person name="Chen A."/>
            <person name="Krypides N."/>
            <person name="Mavromatis K."/>
            <person name="Markowitz V."/>
            <person name="Szeto E."/>
            <person name="Ivanova N."/>
            <person name="Mikhailova N."/>
            <person name="Ovchinnikova G."/>
            <person name="Pagani I."/>
            <person name="Pati A."/>
            <person name="Goodwin L."/>
            <person name="Peters L."/>
            <person name="Pitluck S."/>
            <person name="Woyke T."/>
            <person name="Kerfeld C."/>
        </authorList>
    </citation>
    <scope>NUCLEOTIDE SEQUENCE [LARGE SCALE GENOMIC DNA]</scope>
    <source>
        <strain evidence="9 10">PCC 7203</strain>
    </source>
</reference>
<dbReference type="Gene3D" id="2.40.30.170">
    <property type="match status" value="1"/>
</dbReference>
<keyword evidence="6" id="KW-0812">Transmembrane</keyword>
<dbReference type="AlphaFoldDB" id="K9U366"/>
<evidence type="ECO:0000259" key="8">
    <source>
        <dbReference type="Pfam" id="PF25954"/>
    </source>
</evidence>
<dbReference type="STRING" id="251229.Chro_3214"/>
<dbReference type="eggNOG" id="COG0845">
    <property type="taxonomic scope" value="Bacteria"/>
</dbReference>
<dbReference type="GO" id="GO:0030313">
    <property type="term" value="C:cell envelope"/>
    <property type="evidence" value="ECO:0007669"/>
    <property type="project" value="UniProtKB-SubCell"/>
</dbReference>
<dbReference type="RefSeq" id="WP_015155225.1">
    <property type="nucleotide sequence ID" value="NC_019695.1"/>
</dbReference>
<evidence type="ECO:0000256" key="1">
    <source>
        <dbReference type="ARBA" id="ARBA00004196"/>
    </source>
</evidence>
<evidence type="ECO:0000313" key="10">
    <source>
        <dbReference type="Proteomes" id="UP000010384"/>
    </source>
</evidence>
<dbReference type="Gene3D" id="2.40.420.20">
    <property type="match status" value="1"/>
</dbReference>
<dbReference type="Gene3D" id="2.40.50.100">
    <property type="match status" value="1"/>
</dbReference>
<feature type="coiled-coil region" evidence="4">
    <location>
        <begin position="150"/>
        <end position="203"/>
    </location>
</feature>
<dbReference type="PATRIC" id="fig|251229.3.peg.3756"/>
<name>K9U366_CHRTP</name>
<dbReference type="NCBIfam" id="TIGR01730">
    <property type="entry name" value="RND_mfp"/>
    <property type="match status" value="1"/>
</dbReference>
<dbReference type="InterPro" id="IPR006143">
    <property type="entry name" value="RND_pump_MFP"/>
</dbReference>
<dbReference type="Pfam" id="PF25954">
    <property type="entry name" value="Beta-barrel_RND_2"/>
    <property type="match status" value="1"/>
</dbReference>
<feature type="compositionally biased region" description="Low complexity" evidence="5">
    <location>
        <begin position="458"/>
        <end position="469"/>
    </location>
</feature>
<dbReference type="InParanoid" id="K9U366"/>
<evidence type="ECO:0000256" key="6">
    <source>
        <dbReference type="SAM" id="Phobius"/>
    </source>
</evidence>
<keyword evidence="10" id="KW-1185">Reference proteome</keyword>
<feature type="domain" description="CusB-like beta-barrel" evidence="8">
    <location>
        <begin position="318"/>
        <end position="393"/>
    </location>
</feature>
<proteinExistence type="inferred from homology"/>
<dbReference type="Gene3D" id="1.10.287.470">
    <property type="entry name" value="Helix hairpin bin"/>
    <property type="match status" value="2"/>
</dbReference>
<evidence type="ECO:0000256" key="4">
    <source>
        <dbReference type="SAM" id="Coils"/>
    </source>
</evidence>
<gene>
    <name evidence="9" type="ORF">Chro_3214</name>
</gene>
<evidence type="ECO:0000256" key="3">
    <source>
        <dbReference type="ARBA" id="ARBA00023054"/>
    </source>
</evidence>
<dbReference type="KEGG" id="cthe:Chro_3214"/>
<organism evidence="9 10">
    <name type="scientific">Chroococcidiopsis thermalis (strain PCC 7203)</name>
    <dbReference type="NCBI Taxonomy" id="251229"/>
    <lineage>
        <taxon>Bacteria</taxon>
        <taxon>Bacillati</taxon>
        <taxon>Cyanobacteriota</taxon>
        <taxon>Cyanophyceae</taxon>
        <taxon>Chroococcidiopsidales</taxon>
        <taxon>Chroococcidiopsidaceae</taxon>
        <taxon>Chroococcidiopsis</taxon>
    </lineage>
</organism>
<dbReference type="InterPro" id="IPR058792">
    <property type="entry name" value="Beta-barrel_RND_2"/>
</dbReference>
<protein>
    <submittedName>
        <fullName evidence="9">Efflux transporter, RND family, MFP subunit</fullName>
    </submittedName>
</protein>
<feature type="region of interest" description="Disordered" evidence="5">
    <location>
        <begin position="458"/>
        <end position="477"/>
    </location>
</feature>
<dbReference type="Proteomes" id="UP000010384">
    <property type="component" value="Chromosome"/>
</dbReference>
<sequence length="477" mass="51042">MRLSELVYKIVAQNSYDGCITEREARMKTDLPHSETFPSRVKNFKKVGITKWVLGVFLLGFVAAGSYIVYRQIVIVPRQAAQRQALSVPVERLNLSVTVAANGTIKPERSINVSPKSSGRLKSLLVKEGDWVKQGQIIAYMDDSNLQGQLIEAKGRLAEAQANLQKLLAGNRVEDIAQAQAELQNTQATLEEATSNLRQNEQLFASGAISSRDLVTSRAAYNSAKAAVDRAQQALTLQQNGSRPEDIAQARAQVKQAQGALQNIQTQLNDTAIAAPFSGVVAQKYADPGAFVTPTTAGSSVSGATSNSILALAANNQVVANVSESNIARIRIGQEISFRADAHPGKTFKGRVIQIAVQSTVEQNVTSFQVKAAILTAPQLLRSGMNVDVDFKAGELKNAIVVPTVAIARQPNGTGVFVASENNNPVFTPIQTGVTVNDKTQVLSGLTGTEKVFITFPPGTRPQTRTPGIPGMGGSRR</sequence>
<dbReference type="InterPro" id="IPR059052">
    <property type="entry name" value="HH_YbhG-like"/>
</dbReference>
<comment type="subcellular location">
    <subcellularLocation>
        <location evidence="1">Cell envelope</location>
    </subcellularLocation>
</comment>
<feature type="domain" description="YbhG-like alpha-helical hairpin" evidence="7">
    <location>
        <begin position="141"/>
        <end position="270"/>
    </location>
</feature>
<dbReference type="HOGENOM" id="CLU_018816_14_2_3"/>
<dbReference type="Pfam" id="PF25881">
    <property type="entry name" value="HH_YBHG"/>
    <property type="match status" value="1"/>
</dbReference>
<evidence type="ECO:0000259" key="7">
    <source>
        <dbReference type="Pfam" id="PF25881"/>
    </source>
</evidence>